<comment type="caution">
    <text evidence="12">The sequence shown here is derived from an EMBL/GenBank/DDBJ whole genome shotgun (WGS) entry which is preliminary data.</text>
</comment>
<evidence type="ECO:0000256" key="6">
    <source>
        <dbReference type="ARBA" id="ARBA00023002"/>
    </source>
</evidence>
<feature type="domain" description="FAD-binding FR-type" evidence="11">
    <location>
        <begin position="6"/>
        <end position="111"/>
    </location>
</feature>
<dbReference type="PRINTS" id="PR00410">
    <property type="entry name" value="PHEHYDRXLASE"/>
</dbReference>
<dbReference type="PROSITE" id="PS51384">
    <property type="entry name" value="FAD_FR"/>
    <property type="match status" value="1"/>
</dbReference>
<dbReference type="InterPro" id="IPR017927">
    <property type="entry name" value="FAD-bd_FR_type"/>
</dbReference>
<dbReference type="InterPro" id="IPR039261">
    <property type="entry name" value="FNR_nucleotide-bd"/>
</dbReference>
<dbReference type="Pfam" id="PF00111">
    <property type="entry name" value="Fer2"/>
    <property type="match status" value="1"/>
</dbReference>
<dbReference type="InterPro" id="IPR001041">
    <property type="entry name" value="2Fe-2S_ferredoxin-type"/>
</dbReference>
<dbReference type="InterPro" id="IPR008333">
    <property type="entry name" value="Cbr1-like_FAD-bd_dom"/>
</dbReference>
<reference evidence="12 13" key="1">
    <citation type="submission" date="2019-12" db="EMBL/GenBank/DDBJ databases">
        <title>Comparative genomics gives insights into the taxonomy of the Azoarcus-Aromatoleum group and reveals separate origins of nif in the plant-associated Azoarcus and non-plant-associated Aromatoleum sub-groups.</title>
        <authorList>
            <person name="Lafos M."/>
            <person name="Maluk M."/>
            <person name="Batista M."/>
            <person name="Junghare M."/>
            <person name="Carmona M."/>
            <person name="Faoro H."/>
            <person name="Cruz L.M."/>
            <person name="Battistoni F."/>
            <person name="De Souza E."/>
            <person name="Pedrosa F."/>
            <person name="Chen W.-M."/>
            <person name="Poole P.S."/>
            <person name="Dixon R.A."/>
            <person name="James E.K."/>
        </authorList>
    </citation>
    <scope>NUCLEOTIDE SEQUENCE [LARGE SCALE GENOMIC DNA]</scope>
    <source>
        <strain evidence="12 13">22Lin</strain>
    </source>
</reference>
<evidence type="ECO:0000259" key="11">
    <source>
        <dbReference type="PROSITE" id="PS51384"/>
    </source>
</evidence>
<evidence type="ECO:0000256" key="7">
    <source>
        <dbReference type="ARBA" id="ARBA00023004"/>
    </source>
</evidence>
<dbReference type="SUPFAM" id="SSF54292">
    <property type="entry name" value="2Fe-2S ferredoxin-like"/>
    <property type="match status" value="1"/>
</dbReference>
<keyword evidence="6" id="KW-0560">Oxidoreductase</keyword>
<evidence type="ECO:0000313" key="12">
    <source>
        <dbReference type="EMBL" id="NMG77604.1"/>
    </source>
</evidence>
<dbReference type="InterPro" id="IPR017938">
    <property type="entry name" value="Riboflavin_synthase-like_b-brl"/>
</dbReference>
<dbReference type="InterPro" id="IPR006058">
    <property type="entry name" value="2Fe2S_fd_BS"/>
</dbReference>
<keyword evidence="3" id="KW-0001">2Fe-2S</keyword>
<dbReference type="InterPro" id="IPR001433">
    <property type="entry name" value="OxRdtase_FAD/NAD-bd"/>
</dbReference>
<evidence type="ECO:0000256" key="5">
    <source>
        <dbReference type="ARBA" id="ARBA00022827"/>
    </source>
</evidence>
<feature type="domain" description="2Fe-2S ferredoxin-type" evidence="10">
    <location>
        <begin position="262"/>
        <end position="351"/>
    </location>
</feature>
<dbReference type="InterPro" id="IPR050415">
    <property type="entry name" value="MRET"/>
</dbReference>
<dbReference type="CDD" id="cd00207">
    <property type="entry name" value="fer2"/>
    <property type="match status" value="1"/>
</dbReference>
<protein>
    <submittedName>
        <fullName evidence="12">2Fe-2S iron-sulfur cluster binding domain-containing protein</fullName>
    </submittedName>
</protein>
<keyword evidence="8" id="KW-0411">Iron-sulfur</keyword>
<dbReference type="EMBL" id="WTVQ01000074">
    <property type="protein sequence ID" value="NMG77604.1"/>
    <property type="molecule type" value="Genomic_DNA"/>
</dbReference>
<organism evidence="12 13">
    <name type="scientific">Aromatoleum diolicum</name>
    <dbReference type="NCBI Taxonomy" id="75796"/>
    <lineage>
        <taxon>Bacteria</taxon>
        <taxon>Pseudomonadati</taxon>
        <taxon>Pseudomonadota</taxon>
        <taxon>Betaproteobacteria</taxon>
        <taxon>Rhodocyclales</taxon>
        <taxon>Rhodocyclaceae</taxon>
        <taxon>Aromatoleum</taxon>
    </lineage>
</organism>
<evidence type="ECO:0000256" key="8">
    <source>
        <dbReference type="ARBA" id="ARBA00023014"/>
    </source>
</evidence>
<comment type="cofactor">
    <cofactor evidence="1">
        <name>FAD</name>
        <dbReference type="ChEBI" id="CHEBI:57692"/>
    </cofactor>
</comment>
<dbReference type="PROSITE" id="PS00197">
    <property type="entry name" value="2FE2S_FER_1"/>
    <property type="match status" value="1"/>
</dbReference>
<keyword evidence="2" id="KW-0285">Flavoprotein</keyword>
<dbReference type="Gene3D" id="2.40.30.10">
    <property type="entry name" value="Translation factors"/>
    <property type="match status" value="1"/>
</dbReference>
<dbReference type="Proteomes" id="UP000648984">
    <property type="component" value="Unassembled WGS sequence"/>
</dbReference>
<keyword evidence="7" id="KW-0408">Iron</keyword>
<accession>A0ABX1QGU7</accession>
<keyword evidence="4" id="KW-0479">Metal-binding</keyword>
<keyword evidence="13" id="KW-1185">Reference proteome</keyword>
<dbReference type="Pfam" id="PF00175">
    <property type="entry name" value="NAD_binding_1"/>
    <property type="match status" value="1"/>
</dbReference>
<dbReference type="RefSeq" id="WP_169262724.1">
    <property type="nucleotide sequence ID" value="NZ_WTVQ01000074.1"/>
</dbReference>
<dbReference type="InterPro" id="IPR036010">
    <property type="entry name" value="2Fe-2S_ferredoxin-like_sf"/>
</dbReference>
<sequence length="351" mass="37886">MNGPAIRHHLLRVASVVSETHDAKSFEFDVPPELAETFAYRPGQFLTLRVPVFGRHLPRCYSMSSAPTLDGRPRVTIKRVAKGRASNWLCDHVRAGDMLEVMPPAGVFVPRALQGDFLLFAGGSGITPIFSILRSALAHGQGRIGVVYANRDERSVIFRTQLQELAAAHPARLQVIHWLDSVQGVPSVAQLAELARPWREATVFICGPAPFMDAAVASLAMLGVEGEQVHVERFVSLPDEEDAAAVSAAAAAAMSVEAVAQAAVDVSLNGERHTVACGGNETVLEAMLRAGLQAPHSCLSGMCGSCMCQVEEGSVHLRHNEVLDQKDLARSWTLSCQAVPTSERLRIRFAE</sequence>
<dbReference type="PANTHER" id="PTHR47354:SF8">
    <property type="entry name" value="1,2-PHENYLACETYL-COA EPOXIDASE, SUBUNIT E"/>
    <property type="match status" value="1"/>
</dbReference>
<gene>
    <name evidence="12" type="ORF">GPA25_22895</name>
</gene>
<evidence type="ECO:0000256" key="9">
    <source>
        <dbReference type="ARBA" id="ARBA00034078"/>
    </source>
</evidence>
<evidence type="ECO:0000259" key="10">
    <source>
        <dbReference type="PROSITE" id="PS51085"/>
    </source>
</evidence>
<dbReference type="Gene3D" id="3.40.50.80">
    <property type="entry name" value="Nucleotide-binding domain of ferredoxin-NADP reductase (FNR) module"/>
    <property type="match status" value="1"/>
</dbReference>
<dbReference type="InterPro" id="IPR001709">
    <property type="entry name" value="Flavoprot_Pyr_Nucl_cyt_Rdtase"/>
</dbReference>
<name>A0ABX1QGU7_9RHOO</name>
<comment type="cofactor">
    <cofactor evidence="9">
        <name>[2Fe-2S] cluster</name>
        <dbReference type="ChEBI" id="CHEBI:190135"/>
    </cofactor>
</comment>
<dbReference type="InterPro" id="IPR012675">
    <property type="entry name" value="Beta-grasp_dom_sf"/>
</dbReference>
<evidence type="ECO:0000256" key="3">
    <source>
        <dbReference type="ARBA" id="ARBA00022714"/>
    </source>
</evidence>
<dbReference type="SUPFAM" id="SSF63380">
    <property type="entry name" value="Riboflavin synthase domain-like"/>
    <property type="match status" value="1"/>
</dbReference>
<keyword evidence="5" id="KW-0274">FAD</keyword>
<evidence type="ECO:0000256" key="2">
    <source>
        <dbReference type="ARBA" id="ARBA00022630"/>
    </source>
</evidence>
<evidence type="ECO:0000256" key="1">
    <source>
        <dbReference type="ARBA" id="ARBA00001974"/>
    </source>
</evidence>
<dbReference type="PRINTS" id="PR00371">
    <property type="entry name" value="FPNCR"/>
</dbReference>
<dbReference type="PANTHER" id="PTHR47354">
    <property type="entry name" value="NADH OXIDOREDUCTASE HCR"/>
    <property type="match status" value="1"/>
</dbReference>
<dbReference type="CDD" id="cd06214">
    <property type="entry name" value="PA_degradation_oxidoreductase_like"/>
    <property type="match status" value="1"/>
</dbReference>
<proteinExistence type="predicted"/>
<dbReference type="Pfam" id="PF00970">
    <property type="entry name" value="FAD_binding_6"/>
    <property type="match status" value="1"/>
</dbReference>
<dbReference type="SUPFAM" id="SSF52343">
    <property type="entry name" value="Ferredoxin reductase-like, C-terminal NADP-linked domain"/>
    <property type="match status" value="1"/>
</dbReference>
<dbReference type="PROSITE" id="PS51085">
    <property type="entry name" value="2FE2S_FER_2"/>
    <property type="match status" value="1"/>
</dbReference>
<evidence type="ECO:0000313" key="13">
    <source>
        <dbReference type="Proteomes" id="UP000648984"/>
    </source>
</evidence>
<dbReference type="Gene3D" id="3.10.20.30">
    <property type="match status" value="1"/>
</dbReference>
<evidence type="ECO:0000256" key="4">
    <source>
        <dbReference type="ARBA" id="ARBA00022723"/>
    </source>
</evidence>